<dbReference type="Gene3D" id="2.40.30.170">
    <property type="match status" value="1"/>
</dbReference>
<comment type="caution">
    <text evidence="3">The sequence shown here is derived from an EMBL/GenBank/DDBJ whole genome shotgun (WGS) entry which is preliminary data.</text>
</comment>
<dbReference type="EMBL" id="WITC01000100">
    <property type="protein sequence ID" value="MQX17643.1"/>
    <property type="molecule type" value="Genomic_DNA"/>
</dbReference>
<accession>A0A6N7LIE7</accession>
<dbReference type="Pfam" id="PF25917">
    <property type="entry name" value="BSH_RND"/>
    <property type="match status" value="1"/>
</dbReference>
<dbReference type="InterPro" id="IPR050739">
    <property type="entry name" value="MFP"/>
</dbReference>
<name>A0A6N7LIE7_SINTE</name>
<dbReference type="OrthoDB" id="9811754at2"/>
<dbReference type="PANTHER" id="PTHR30386:SF24">
    <property type="entry name" value="MULTIDRUG RESISTANCE EFFLUX PUMP"/>
    <property type="match status" value="1"/>
</dbReference>
<reference evidence="3 4" key="1">
    <citation type="journal article" date="2013" name="Genome Biol.">
        <title>Comparative genomics of the core and accessory genomes of 48 Sinorhizobium strains comprising five genospecies.</title>
        <authorList>
            <person name="Sugawara M."/>
            <person name="Epstein B."/>
            <person name="Badgley B.D."/>
            <person name="Unno T."/>
            <person name="Xu L."/>
            <person name="Reese J."/>
            <person name="Gyaneshwar P."/>
            <person name="Denny R."/>
            <person name="Mudge J."/>
            <person name="Bharti A.K."/>
            <person name="Farmer A.D."/>
            <person name="May G.D."/>
            <person name="Woodward J.E."/>
            <person name="Medigue C."/>
            <person name="Vallenet D."/>
            <person name="Lajus A."/>
            <person name="Rouy Z."/>
            <person name="Martinez-Vaz B."/>
            <person name="Tiffin P."/>
            <person name="Young N.D."/>
            <person name="Sadowsky M.J."/>
        </authorList>
    </citation>
    <scope>NUCLEOTIDE SEQUENCE [LARGE SCALE GENOMIC DNA]</scope>
    <source>
        <strain evidence="3 4">USDA4894</strain>
    </source>
</reference>
<feature type="domain" description="CusB-like beta-barrel" evidence="2">
    <location>
        <begin position="249"/>
        <end position="292"/>
    </location>
</feature>
<dbReference type="Proteomes" id="UP000439983">
    <property type="component" value="Unassembled WGS sequence"/>
</dbReference>
<dbReference type="SUPFAM" id="SSF56954">
    <property type="entry name" value="Outer membrane efflux proteins (OEP)"/>
    <property type="match status" value="1"/>
</dbReference>
<evidence type="ECO:0000259" key="1">
    <source>
        <dbReference type="Pfam" id="PF25917"/>
    </source>
</evidence>
<feature type="domain" description="Multidrug resistance protein MdtA-like barrel-sandwich hybrid" evidence="1">
    <location>
        <begin position="52"/>
        <end position="245"/>
    </location>
</feature>
<sequence>MLKNLRSATTLIVLLAGLAGLSLVLYAWRLPPFDSSVETTENAYVRGYVTIVSPQLSGYVAEVPVKDYEEVKAGQLLVRIDDRIYAQKLAQAKATLAAQRAALANSFQQELSAKAGIEASEAQLDSAQAALVTAKASWDRIRPLAEKGVATRSDADQSRAGFEQAVAAVNQAKANLEVSRQSLATTLGARAGLEASVSGAQAAVELARIDLDNTRIVAPRDGRLGEIGARVGQYVAAGTSLLAIVPGDVWVVANFKETQLDGMKIGQAVTISVDALNRQVLQGHIERFSPAAGSEFSIIRPDNATGNFTKVAQRLGVRIAVDPGQPLAALLAPGLSVVVKVDKSAEPRAAFASAS</sequence>
<evidence type="ECO:0000313" key="3">
    <source>
        <dbReference type="EMBL" id="MQX17643.1"/>
    </source>
</evidence>
<dbReference type="RefSeq" id="WP_153441503.1">
    <property type="nucleotide sequence ID" value="NZ_JACIGA010000003.1"/>
</dbReference>
<dbReference type="AlphaFoldDB" id="A0A6N7LIE7"/>
<dbReference type="InterPro" id="IPR058625">
    <property type="entry name" value="MdtA-like_BSH"/>
</dbReference>
<organism evidence="3 4">
    <name type="scientific">Sinorhizobium terangae</name>
    <dbReference type="NCBI Taxonomy" id="110322"/>
    <lineage>
        <taxon>Bacteria</taxon>
        <taxon>Pseudomonadati</taxon>
        <taxon>Pseudomonadota</taxon>
        <taxon>Alphaproteobacteria</taxon>
        <taxon>Hyphomicrobiales</taxon>
        <taxon>Rhizobiaceae</taxon>
        <taxon>Sinorhizobium/Ensifer group</taxon>
        <taxon>Sinorhizobium</taxon>
    </lineage>
</organism>
<evidence type="ECO:0000313" key="4">
    <source>
        <dbReference type="Proteomes" id="UP000439983"/>
    </source>
</evidence>
<dbReference type="PANTHER" id="PTHR30386">
    <property type="entry name" value="MEMBRANE FUSION SUBUNIT OF EMRAB-TOLC MULTIDRUG EFFLUX PUMP"/>
    <property type="match status" value="1"/>
</dbReference>
<dbReference type="GO" id="GO:0055085">
    <property type="term" value="P:transmembrane transport"/>
    <property type="evidence" value="ECO:0007669"/>
    <property type="project" value="InterPro"/>
</dbReference>
<keyword evidence="4" id="KW-1185">Reference proteome</keyword>
<proteinExistence type="predicted"/>
<gene>
    <name evidence="3" type="ORF">GHK62_23710</name>
</gene>
<dbReference type="Gene3D" id="2.40.50.100">
    <property type="match status" value="1"/>
</dbReference>
<protein>
    <submittedName>
        <fullName evidence="3">HlyD family efflux transporter periplasmic adaptor subunit</fullName>
    </submittedName>
</protein>
<dbReference type="Gene3D" id="1.10.287.470">
    <property type="entry name" value="Helix hairpin bin"/>
    <property type="match status" value="1"/>
</dbReference>
<dbReference type="Pfam" id="PF25954">
    <property type="entry name" value="Beta-barrel_RND_2"/>
    <property type="match status" value="1"/>
</dbReference>
<dbReference type="InterPro" id="IPR058792">
    <property type="entry name" value="Beta-barrel_RND_2"/>
</dbReference>
<dbReference type="SUPFAM" id="SSF111369">
    <property type="entry name" value="HlyD-like secretion proteins"/>
    <property type="match status" value="1"/>
</dbReference>
<evidence type="ECO:0000259" key="2">
    <source>
        <dbReference type="Pfam" id="PF25954"/>
    </source>
</evidence>